<accession>A0AA38LNC5</accession>
<dbReference type="AlphaFoldDB" id="A0AA38LNC5"/>
<evidence type="ECO:0000313" key="3">
    <source>
        <dbReference type="EMBL" id="KAH9327637.1"/>
    </source>
</evidence>
<evidence type="ECO:0000256" key="1">
    <source>
        <dbReference type="SAM" id="Coils"/>
    </source>
</evidence>
<proteinExistence type="predicted"/>
<keyword evidence="2" id="KW-0812">Transmembrane</keyword>
<evidence type="ECO:0000313" key="4">
    <source>
        <dbReference type="Proteomes" id="UP000824469"/>
    </source>
</evidence>
<keyword evidence="2" id="KW-1133">Transmembrane helix</keyword>
<gene>
    <name evidence="3" type="ORF">KI387_007815</name>
</gene>
<organism evidence="3 4">
    <name type="scientific">Taxus chinensis</name>
    <name type="common">Chinese yew</name>
    <name type="synonym">Taxus wallichiana var. chinensis</name>
    <dbReference type="NCBI Taxonomy" id="29808"/>
    <lineage>
        <taxon>Eukaryota</taxon>
        <taxon>Viridiplantae</taxon>
        <taxon>Streptophyta</taxon>
        <taxon>Embryophyta</taxon>
        <taxon>Tracheophyta</taxon>
        <taxon>Spermatophyta</taxon>
        <taxon>Pinopsida</taxon>
        <taxon>Pinidae</taxon>
        <taxon>Conifers II</taxon>
        <taxon>Cupressales</taxon>
        <taxon>Taxaceae</taxon>
        <taxon>Taxus</taxon>
    </lineage>
</organism>
<keyword evidence="4" id="KW-1185">Reference proteome</keyword>
<protein>
    <submittedName>
        <fullName evidence="3">Uncharacterized protein</fullName>
    </submittedName>
</protein>
<keyword evidence="1" id="KW-0175">Coiled coil</keyword>
<evidence type="ECO:0000256" key="2">
    <source>
        <dbReference type="SAM" id="Phobius"/>
    </source>
</evidence>
<feature type="coiled-coil region" evidence="1">
    <location>
        <begin position="40"/>
        <end position="67"/>
    </location>
</feature>
<dbReference type="OMA" id="NIKCAAS"/>
<dbReference type="Proteomes" id="UP000824469">
    <property type="component" value="Unassembled WGS sequence"/>
</dbReference>
<dbReference type="EMBL" id="JAHRHJ020000002">
    <property type="protein sequence ID" value="KAH9327637.1"/>
    <property type="molecule type" value="Genomic_DNA"/>
</dbReference>
<feature type="transmembrane region" description="Helical" evidence="2">
    <location>
        <begin position="6"/>
        <end position="24"/>
    </location>
</feature>
<name>A0AA38LNC5_TAXCH</name>
<feature type="transmembrane region" description="Helical" evidence="2">
    <location>
        <begin position="148"/>
        <end position="166"/>
    </location>
</feature>
<keyword evidence="2" id="KW-0472">Membrane</keyword>
<reference evidence="3 4" key="1">
    <citation type="journal article" date="2021" name="Nat. Plants">
        <title>The Taxus genome provides insights into paclitaxel biosynthesis.</title>
        <authorList>
            <person name="Xiong X."/>
            <person name="Gou J."/>
            <person name="Liao Q."/>
            <person name="Li Y."/>
            <person name="Zhou Q."/>
            <person name="Bi G."/>
            <person name="Li C."/>
            <person name="Du R."/>
            <person name="Wang X."/>
            <person name="Sun T."/>
            <person name="Guo L."/>
            <person name="Liang H."/>
            <person name="Lu P."/>
            <person name="Wu Y."/>
            <person name="Zhang Z."/>
            <person name="Ro D.K."/>
            <person name="Shang Y."/>
            <person name="Huang S."/>
            <person name="Yan J."/>
        </authorList>
    </citation>
    <scope>NUCLEOTIDE SEQUENCE [LARGE SCALE GENOMIC DNA]</scope>
    <source>
        <strain evidence="3">Ta-2019</strain>
    </source>
</reference>
<comment type="caution">
    <text evidence="3">The sequence shown here is derived from an EMBL/GenBank/DDBJ whole genome shotgun (WGS) entry which is preliminary data.</text>
</comment>
<feature type="non-terminal residue" evidence="3">
    <location>
        <position position="250"/>
    </location>
</feature>
<sequence>MDICYSIFFVTATILSLSMIRIYSSDYGMQAQVSVSDTAKDDLAAKLAAAEAEAETLRRELAARRGDREIDLSKLKPAVPEKRIDGVGYRETIFSAPGKAMGSEVEQPSKWGLSEAELFLSKGAPSERTQIGGRPVEDNSKEVVTRRLLIGTGFALLAIGLAFFKLPTGLVKPPKPLFIYIVLILKLREQLTTIENSASDVNSVRFQLNKVNNSDEISRDIFLSAAGYLEGADSEIASSIAYSIFDYLNQ</sequence>